<dbReference type="CDD" id="cd09093">
    <property type="entry name" value="INPP5c_INPP5B"/>
    <property type="match status" value="1"/>
</dbReference>
<dbReference type="Proteomes" id="UP000078540">
    <property type="component" value="Unassembled WGS sequence"/>
</dbReference>
<dbReference type="Gene3D" id="1.10.555.10">
    <property type="entry name" value="Rho GTPase activation protein"/>
    <property type="match status" value="1"/>
</dbReference>
<evidence type="ECO:0000256" key="4">
    <source>
        <dbReference type="ARBA" id="ARBA00013044"/>
    </source>
</evidence>
<dbReference type="Pfam" id="PF16186">
    <property type="entry name" value="Arm_3"/>
    <property type="match status" value="1"/>
</dbReference>
<dbReference type="GO" id="GO:0007165">
    <property type="term" value="P:signal transduction"/>
    <property type="evidence" value="ECO:0007669"/>
    <property type="project" value="InterPro"/>
</dbReference>
<dbReference type="PROSITE" id="PS50176">
    <property type="entry name" value="ARM_REPEAT"/>
    <property type="match status" value="1"/>
</dbReference>
<evidence type="ECO:0000256" key="1">
    <source>
        <dbReference type="ARBA" id="ARBA00004146"/>
    </source>
</evidence>
<proteinExistence type="inferred from homology"/>
<protein>
    <recommendedName>
        <fullName evidence="4">phosphoinositide 5-phosphatase</fullName>
        <ecNumber evidence="4">3.1.3.36</ecNumber>
    </recommendedName>
</protein>
<dbReference type="InterPro" id="IPR008936">
    <property type="entry name" value="Rho_GTPase_activation_prot"/>
</dbReference>
<dbReference type="GO" id="GO:0031901">
    <property type="term" value="C:early endosome membrane"/>
    <property type="evidence" value="ECO:0007669"/>
    <property type="project" value="UniProtKB-SubCell"/>
</dbReference>
<dbReference type="Pfam" id="PF00620">
    <property type="entry name" value="RhoGAP"/>
    <property type="match status" value="1"/>
</dbReference>
<dbReference type="InterPro" id="IPR047078">
    <property type="entry name" value="RhoGAP_OCRL1"/>
</dbReference>
<name>A0A195B7N6_9HYME</name>
<dbReference type="CDD" id="cd04380">
    <property type="entry name" value="RhoGAP_OCRL1"/>
    <property type="match status" value="1"/>
</dbReference>
<dbReference type="Pfam" id="PF00514">
    <property type="entry name" value="Arm"/>
    <property type="match status" value="3"/>
</dbReference>
<evidence type="ECO:0000256" key="8">
    <source>
        <dbReference type="ARBA" id="ARBA00023136"/>
    </source>
</evidence>
<dbReference type="FunFam" id="1.10.555.10:FF:000012">
    <property type="entry name" value="Putative inositol polyphosphate 5-phosphatase OCRL-1"/>
    <property type="match status" value="1"/>
</dbReference>
<dbReference type="SMART" id="SM00324">
    <property type="entry name" value="RhoGAP"/>
    <property type="match status" value="1"/>
</dbReference>
<dbReference type="InterPro" id="IPR000225">
    <property type="entry name" value="Armadillo"/>
</dbReference>
<reference evidence="12 13" key="1">
    <citation type="submission" date="2015-09" db="EMBL/GenBank/DDBJ databases">
        <title>Atta colombica WGS genome.</title>
        <authorList>
            <person name="Nygaard S."/>
            <person name="Hu H."/>
            <person name="Boomsma J."/>
            <person name="Zhang G."/>
        </authorList>
    </citation>
    <scope>NUCLEOTIDE SEQUENCE [LARGE SCALE GENOMIC DNA]</scope>
    <source>
        <strain evidence="12">Treedump-2</strain>
        <tissue evidence="12">Whole body</tissue>
    </source>
</reference>
<keyword evidence="6" id="KW-0378">Hydrolase</keyword>
<dbReference type="Gene3D" id="1.25.10.10">
    <property type="entry name" value="Leucine-rich Repeat Variant"/>
    <property type="match status" value="1"/>
</dbReference>
<dbReference type="SUPFAM" id="SSF48371">
    <property type="entry name" value="ARM repeat"/>
    <property type="match status" value="1"/>
</dbReference>
<dbReference type="STRING" id="520822.A0A195B7N6"/>
<dbReference type="Pfam" id="PF16776">
    <property type="entry name" value="INPP5B_PH"/>
    <property type="match status" value="1"/>
</dbReference>
<dbReference type="InterPro" id="IPR016024">
    <property type="entry name" value="ARM-type_fold"/>
</dbReference>
<dbReference type="InterPro" id="IPR032413">
    <property type="entry name" value="Arm_3"/>
</dbReference>
<comment type="similarity">
    <text evidence="3">Belongs to the inositol 1,4,5-trisphosphate 5-phosphatase type II family.</text>
</comment>
<dbReference type="PROSITE" id="PS50238">
    <property type="entry name" value="RHOGAP"/>
    <property type="match status" value="1"/>
</dbReference>
<dbReference type="InterPro" id="IPR000198">
    <property type="entry name" value="RhoGAP_dom"/>
</dbReference>
<evidence type="ECO:0000256" key="7">
    <source>
        <dbReference type="ARBA" id="ARBA00023098"/>
    </source>
</evidence>
<dbReference type="InterPro" id="IPR013783">
    <property type="entry name" value="Ig-like_fold"/>
</dbReference>
<dbReference type="FunFam" id="3.60.10.10:FF:000004">
    <property type="entry name" value="Type II inositol 1,4,5-trisphosphate 5-phosphatase"/>
    <property type="match status" value="1"/>
</dbReference>
<dbReference type="InterPro" id="IPR046985">
    <property type="entry name" value="IP5"/>
</dbReference>
<dbReference type="PANTHER" id="PTHR11200">
    <property type="entry name" value="INOSITOL 5-PHOSPHATASE"/>
    <property type="match status" value="1"/>
</dbReference>
<dbReference type="InterPro" id="IPR048869">
    <property type="entry name" value="OCRL-1_2_ASH"/>
</dbReference>
<evidence type="ECO:0000256" key="6">
    <source>
        <dbReference type="ARBA" id="ARBA00022801"/>
    </source>
</evidence>
<organism evidence="12 13">
    <name type="scientific">Atta colombica</name>
    <dbReference type="NCBI Taxonomy" id="520822"/>
    <lineage>
        <taxon>Eukaryota</taxon>
        <taxon>Metazoa</taxon>
        <taxon>Ecdysozoa</taxon>
        <taxon>Arthropoda</taxon>
        <taxon>Hexapoda</taxon>
        <taxon>Insecta</taxon>
        <taxon>Pterygota</taxon>
        <taxon>Neoptera</taxon>
        <taxon>Endopterygota</taxon>
        <taxon>Hymenoptera</taxon>
        <taxon>Apocrita</taxon>
        <taxon>Aculeata</taxon>
        <taxon>Formicoidea</taxon>
        <taxon>Formicidae</taxon>
        <taxon>Myrmicinae</taxon>
        <taxon>Atta</taxon>
    </lineage>
</organism>
<dbReference type="Pfam" id="PF21310">
    <property type="entry name" value="OCRL-like_ASH"/>
    <property type="match status" value="1"/>
</dbReference>
<keyword evidence="13" id="KW-1185">Reference proteome</keyword>
<keyword evidence="8" id="KW-0472">Membrane</keyword>
<dbReference type="EMBL" id="KQ976565">
    <property type="protein sequence ID" value="KYM80538.1"/>
    <property type="molecule type" value="Genomic_DNA"/>
</dbReference>
<dbReference type="Gene3D" id="2.30.29.110">
    <property type="match status" value="1"/>
</dbReference>
<dbReference type="InterPro" id="IPR031896">
    <property type="entry name" value="INPP5B_PH_dom"/>
</dbReference>
<feature type="domain" description="Rho-GAP" evidence="11">
    <location>
        <begin position="672"/>
        <end position="856"/>
    </location>
</feature>
<gene>
    <name evidence="12" type="ORF">ALC53_09089</name>
</gene>
<evidence type="ECO:0000256" key="10">
    <source>
        <dbReference type="PROSITE-ProRule" id="PRU00259"/>
    </source>
</evidence>
<evidence type="ECO:0000256" key="9">
    <source>
        <dbReference type="ARBA" id="ARBA00023329"/>
    </source>
</evidence>
<dbReference type="GO" id="GO:0046856">
    <property type="term" value="P:phosphatidylinositol dephosphorylation"/>
    <property type="evidence" value="ECO:0007669"/>
    <property type="project" value="InterPro"/>
</dbReference>
<dbReference type="InterPro" id="IPR011989">
    <property type="entry name" value="ARM-like"/>
</dbReference>
<dbReference type="GO" id="GO:0004439">
    <property type="term" value="F:phosphatidylinositol-4,5-bisphosphate 5-phosphatase activity"/>
    <property type="evidence" value="ECO:0007669"/>
    <property type="project" value="UniProtKB-EC"/>
</dbReference>
<dbReference type="SMART" id="SM00185">
    <property type="entry name" value="ARM"/>
    <property type="match status" value="5"/>
</dbReference>
<keyword evidence="5" id="KW-0967">Endosome</keyword>
<evidence type="ECO:0000256" key="5">
    <source>
        <dbReference type="ARBA" id="ARBA00022753"/>
    </source>
</evidence>
<evidence type="ECO:0000313" key="13">
    <source>
        <dbReference type="Proteomes" id="UP000078540"/>
    </source>
</evidence>
<dbReference type="Pfam" id="PF22669">
    <property type="entry name" value="Exo_endo_phos2"/>
    <property type="match status" value="1"/>
</dbReference>
<evidence type="ECO:0000256" key="2">
    <source>
        <dbReference type="ARBA" id="ARBA00004580"/>
    </source>
</evidence>
<dbReference type="GO" id="GO:0030670">
    <property type="term" value="C:phagocytic vesicle membrane"/>
    <property type="evidence" value="ECO:0007669"/>
    <property type="project" value="UniProtKB-SubCell"/>
</dbReference>
<feature type="repeat" description="ARM" evidence="10">
    <location>
        <begin position="881"/>
        <end position="923"/>
    </location>
</feature>
<evidence type="ECO:0000259" key="11">
    <source>
        <dbReference type="PROSITE" id="PS50238"/>
    </source>
</evidence>
<dbReference type="InterPro" id="IPR000300">
    <property type="entry name" value="IPPc"/>
</dbReference>
<sequence length="1053" mass="118619">MSTSESLAIVQSKFVSGETTTEASLIQGWIQSSRYIALVYKGTTHALAIFLTSKIPPQVYSDLTLEGMLPIDQDFKCSIDTNGETQDGLDIYMNVTSRKLRLIFEMKLGESTIYQTAKSPAEEFLWIEKLTRNRRNLATGGKDMQDTADSLLNLESHDLAIPRQSIASGRSPVAARESVVRYQMACKEDDYTYSKTFRILTCTWNVNGQPPNNIKLNEWLSTDEMPPDIYAIGFQELDLSKEAFLFHETPREEEWRQVIVNSLHPGGNYTQVALVRLVGMMLLVYALEAHIPFIENVCTDTVGTGIMGKLGNKGGVAVSCCIHNTAVCFVNAHLAAHCEEFERRNQDYADICARLSFTKYVPPKSFKDHDQIYWLGDLNYRITEMDAATAKQYISEGIYGPVLALDQLGHQRKAGRVFQGFQEAEIDFKPTYKYDPGTDNWDSSEKCRAPAWCDRVLWKGDMIKSIYYKSHPELKISDHKPIRIIDTAKYRKIHEEVMKKLDKLENEFLPQVMVDTTDIIFDVLRFLESSSKELIIANTGQVPVQFEFIKKLDDTNYCKDWLHIEPYTGFIKPGEKCDIKLEVYVDKKTACKLNSGEDKLYDILVLHLEGGKDIFITITGTYERSCFGSSMEALVHVSVPIREIPIGRLVELKIDKYNFIAKVFLRNLICTLKMQENNKNLSQEPYSVPKEIWHLVDRLYRHGLKTPGLFETPGLHSEIIAIRDWLDEWSQDPMPGGVHSVAEALLLLLESTAEPLIPYNLHNVCLSAATNYLQCKQIIMQLPETRRTVFLYISSFLQELLNHTQDNELDAKTLADTCWALSYLTDGSNDKIQAVLETGIIPRLVQMLTLQEGMILTPALRTVGNIVTGDDAQTDAVILAGGLSHLGALLRYHRVNIVKEAAWAISNIMAGNTNQIQNVIDAGLLSPLIEVLQFGDYKSQKEAAWAITNLTTGGTIQHLSQLVGAGVLPPFCNLLESKDWNVIIVVLDGLTNILHAAEKIGQVEKLAILIEEAGGLDKIEALQHHQNEQVYQKSMAIIDAFFSQKVCTFILCL</sequence>
<dbReference type="EC" id="3.1.3.36" evidence="4"/>
<dbReference type="Gene3D" id="2.60.40.10">
    <property type="entry name" value="Immunoglobulins"/>
    <property type="match status" value="1"/>
</dbReference>
<dbReference type="SUPFAM" id="SSF56219">
    <property type="entry name" value="DNase I-like"/>
    <property type="match status" value="1"/>
</dbReference>
<comment type="subcellular location">
    <subcellularLocation>
        <location evidence="2">Cytoplasmic vesicle</location>
        <location evidence="2">Phagosome membrane</location>
    </subcellularLocation>
    <subcellularLocation>
        <location evidence="1">Early endosome membrane</location>
    </subcellularLocation>
</comment>
<accession>A0A195B7N6</accession>
<dbReference type="Gene3D" id="3.60.10.10">
    <property type="entry name" value="Endonuclease/exonuclease/phosphatase"/>
    <property type="match status" value="1"/>
</dbReference>
<dbReference type="InterPro" id="IPR036691">
    <property type="entry name" value="Endo/exonu/phosph_ase_sf"/>
</dbReference>
<dbReference type="GO" id="GO:0052745">
    <property type="term" value="F:inositol phosphate phosphatase activity"/>
    <property type="evidence" value="ECO:0007669"/>
    <property type="project" value="InterPro"/>
</dbReference>
<dbReference type="FunFam" id="2.60.40.10:FF:000132">
    <property type="entry name" value="Inositol polyphosphate 5-phosphatase OCRL-1 isoform b"/>
    <property type="match status" value="1"/>
</dbReference>
<evidence type="ECO:0000313" key="12">
    <source>
        <dbReference type="EMBL" id="KYM80538.1"/>
    </source>
</evidence>
<dbReference type="InterPro" id="IPR037793">
    <property type="entry name" value="OCRL1/INPP5B_INPP5c"/>
</dbReference>
<keyword evidence="7" id="KW-0443">Lipid metabolism</keyword>
<dbReference type="AlphaFoldDB" id="A0A195B7N6"/>
<keyword evidence="9" id="KW-0968">Cytoplasmic vesicle</keyword>
<dbReference type="SMART" id="SM00128">
    <property type="entry name" value="IPPc"/>
    <property type="match status" value="1"/>
</dbReference>
<dbReference type="PANTHER" id="PTHR11200:SF300">
    <property type="entry name" value="TYPE II INOSITOL 1,4,5-TRISPHOSPHATE 5-PHOSPHATASE"/>
    <property type="match status" value="1"/>
</dbReference>
<evidence type="ECO:0000256" key="3">
    <source>
        <dbReference type="ARBA" id="ARBA00005910"/>
    </source>
</evidence>